<gene>
    <name evidence="6" type="ORF">BB934_40010</name>
</gene>
<accession>A0A1B2EWR3</accession>
<dbReference type="InterPro" id="IPR037424">
    <property type="entry name" value="NocR_PBP2"/>
</dbReference>
<proteinExistence type="inferred from homology"/>
<organism evidence="6">
    <name type="scientific">Microvirga ossetica</name>
    <dbReference type="NCBI Taxonomy" id="1882682"/>
    <lineage>
        <taxon>Bacteria</taxon>
        <taxon>Pseudomonadati</taxon>
        <taxon>Pseudomonadota</taxon>
        <taxon>Alphaproteobacteria</taxon>
        <taxon>Hyphomicrobiales</taxon>
        <taxon>Methylobacteriaceae</taxon>
        <taxon>Microvirga</taxon>
    </lineage>
</organism>
<evidence type="ECO:0000256" key="1">
    <source>
        <dbReference type="ARBA" id="ARBA00009437"/>
    </source>
</evidence>
<geneLocation type="plasmid" evidence="6">
    <name>unnamed2</name>
</geneLocation>
<dbReference type="RefSeq" id="WP_099515295.1">
    <property type="nucleotide sequence ID" value="NZ_CP016619.1"/>
</dbReference>
<comment type="similarity">
    <text evidence="1">Belongs to the LysR transcriptional regulatory family.</text>
</comment>
<dbReference type="GO" id="GO:0003700">
    <property type="term" value="F:DNA-binding transcription factor activity"/>
    <property type="evidence" value="ECO:0007669"/>
    <property type="project" value="InterPro"/>
</dbReference>
<dbReference type="EMBL" id="CP016619">
    <property type="protein sequence ID" value="ANY84395.1"/>
    <property type="molecule type" value="Genomic_DNA"/>
</dbReference>
<dbReference type="SUPFAM" id="SSF53850">
    <property type="entry name" value="Periplasmic binding protein-like II"/>
    <property type="match status" value="1"/>
</dbReference>
<dbReference type="InterPro" id="IPR000847">
    <property type="entry name" value="LysR_HTH_N"/>
</dbReference>
<dbReference type="PROSITE" id="PS50931">
    <property type="entry name" value="HTH_LYSR"/>
    <property type="match status" value="1"/>
</dbReference>
<evidence type="ECO:0000313" key="6">
    <source>
        <dbReference type="EMBL" id="ANY84395.1"/>
    </source>
</evidence>
<dbReference type="InterPro" id="IPR036390">
    <property type="entry name" value="WH_DNA-bd_sf"/>
</dbReference>
<reference evidence="6" key="1">
    <citation type="submission" date="2016-07" db="EMBL/GenBank/DDBJ databases">
        <title>Microvirga ossetica sp. nov. a new species of rhizobia isolated from root nodules of the legume species Vicia alpestris Steven originated from North Ossetia region in the Caucasus.</title>
        <authorList>
            <person name="Safronova V.I."/>
            <person name="Kuznetsova I.G."/>
            <person name="Sazanova A.L."/>
            <person name="Belimov A."/>
            <person name="Andronov E."/>
            <person name="Osledkin Y.S."/>
            <person name="Onishchuk O.P."/>
            <person name="Kurchak O.N."/>
            <person name="Shaposhnikov A.I."/>
            <person name="Willems A."/>
            <person name="Tikhonovich I.A."/>
        </authorList>
    </citation>
    <scope>NUCLEOTIDE SEQUENCE [LARGE SCALE GENOMIC DNA]</scope>
    <source>
        <strain evidence="6">V5/3M</strain>
        <plasmid evidence="6">unnamed2</plasmid>
    </source>
</reference>
<evidence type="ECO:0000256" key="3">
    <source>
        <dbReference type="ARBA" id="ARBA00023125"/>
    </source>
</evidence>
<dbReference type="AlphaFoldDB" id="A0A1B2EWR3"/>
<feature type="domain" description="HTH lysR-type" evidence="5">
    <location>
        <begin position="3"/>
        <end position="60"/>
    </location>
</feature>
<dbReference type="InterPro" id="IPR036388">
    <property type="entry name" value="WH-like_DNA-bd_sf"/>
</dbReference>
<keyword evidence="3" id="KW-0238">DNA-binding</keyword>
<dbReference type="Gene3D" id="3.40.190.290">
    <property type="match status" value="1"/>
</dbReference>
<dbReference type="Gene3D" id="1.10.10.10">
    <property type="entry name" value="Winged helix-like DNA-binding domain superfamily/Winged helix DNA-binding domain"/>
    <property type="match status" value="1"/>
</dbReference>
<dbReference type="PRINTS" id="PR00039">
    <property type="entry name" value="HTHLYSR"/>
</dbReference>
<keyword evidence="6" id="KW-0614">Plasmid</keyword>
<name>A0A1B2EWR3_9HYPH</name>
<keyword evidence="4" id="KW-0804">Transcription</keyword>
<dbReference type="KEGG" id="moc:BB934_40010"/>
<dbReference type="CDD" id="cd08415">
    <property type="entry name" value="PBP2_LysR_opines_like"/>
    <property type="match status" value="1"/>
</dbReference>
<dbReference type="GO" id="GO:0010628">
    <property type="term" value="P:positive regulation of gene expression"/>
    <property type="evidence" value="ECO:0007669"/>
    <property type="project" value="TreeGrafter"/>
</dbReference>
<dbReference type="InterPro" id="IPR005119">
    <property type="entry name" value="LysR_subst-bd"/>
</dbReference>
<dbReference type="SUPFAM" id="SSF46785">
    <property type="entry name" value="Winged helix' DNA-binding domain"/>
    <property type="match status" value="1"/>
</dbReference>
<dbReference type="PANTHER" id="PTHR30427">
    <property type="entry name" value="TRANSCRIPTIONAL ACTIVATOR PROTEIN LYSR"/>
    <property type="match status" value="1"/>
</dbReference>
<sequence>MRFNLRQIEVFRAVMVTGSISGAARLLAVSQPAISRLLAYTEDRLGLKLFERVKGRVQPTPEAKRLFAEVDQVHQGVLRVNNLAQELRERGTGGMHVVASPSVGQAFVPEAIYLFRHHFPDVRVEFEILTLPELVARVSANRVDLALSVLPVDEPTIVDTTIFEGSLRVIVPRGHELAQLSVITPADLAPYSLIGYGPQTPYGLYVEHALAASGASLRFDTVVRFTPVACSLVQAGAGVGIVDEFVIRGGTWPKIETRPFLPHTRMHIHLLKSRLEPLSRVAQAFAKILYDLAGERASKSDGDLNIVT</sequence>
<keyword evidence="2" id="KW-0805">Transcription regulation</keyword>
<dbReference type="OrthoDB" id="8479870at2"/>
<evidence type="ECO:0000256" key="2">
    <source>
        <dbReference type="ARBA" id="ARBA00023015"/>
    </source>
</evidence>
<dbReference type="PANTHER" id="PTHR30427:SF1">
    <property type="entry name" value="TRANSCRIPTIONAL ACTIVATOR PROTEIN LYSR"/>
    <property type="match status" value="1"/>
</dbReference>
<evidence type="ECO:0000259" key="5">
    <source>
        <dbReference type="PROSITE" id="PS50931"/>
    </source>
</evidence>
<evidence type="ECO:0000256" key="4">
    <source>
        <dbReference type="ARBA" id="ARBA00023163"/>
    </source>
</evidence>
<dbReference type="GO" id="GO:0043565">
    <property type="term" value="F:sequence-specific DNA binding"/>
    <property type="evidence" value="ECO:0007669"/>
    <property type="project" value="TreeGrafter"/>
</dbReference>
<dbReference type="Pfam" id="PF00126">
    <property type="entry name" value="HTH_1"/>
    <property type="match status" value="1"/>
</dbReference>
<dbReference type="Pfam" id="PF03466">
    <property type="entry name" value="LysR_substrate"/>
    <property type="match status" value="1"/>
</dbReference>
<protein>
    <submittedName>
        <fullName evidence="6">LysR family transcriptional regulator</fullName>
    </submittedName>
</protein>